<accession>A0ABP0GW64</accession>
<keyword evidence="1" id="KW-0472">Membrane</keyword>
<evidence type="ECO:0000256" key="1">
    <source>
        <dbReference type="SAM" id="Phobius"/>
    </source>
</evidence>
<feature type="transmembrane region" description="Helical" evidence="1">
    <location>
        <begin position="20"/>
        <end position="41"/>
    </location>
</feature>
<keyword evidence="1" id="KW-0812">Transmembrane</keyword>
<dbReference type="Proteomes" id="UP001642483">
    <property type="component" value="Unassembled WGS sequence"/>
</dbReference>
<name>A0ABP0GW64_CLALP</name>
<proteinExistence type="predicted"/>
<evidence type="ECO:0000313" key="2">
    <source>
        <dbReference type="EMBL" id="CAK8694500.1"/>
    </source>
</evidence>
<dbReference type="EMBL" id="CAWYQH010000141">
    <property type="protein sequence ID" value="CAK8694500.1"/>
    <property type="molecule type" value="Genomic_DNA"/>
</dbReference>
<gene>
    <name evidence="2" type="ORF">CVLEPA_LOCUS27867</name>
</gene>
<sequence length="103" mass="11776">MPVIAHSLQPYNEDDRFAELPIPLLHYLALGYAGTTFMLRIKTENKKSSARNVMLRKADFRKHEFYTAFDLGARPLLCPSTYGPDDGQWAELTIQMTKAKIKT</sequence>
<comment type="caution">
    <text evidence="2">The sequence shown here is derived from an EMBL/GenBank/DDBJ whole genome shotgun (WGS) entry which is preliminary data.</text>
</comment>
<organism evidence="2 3">
    <name type="scientific">Clavelina lepadiformis</name>
    <name type="common">Light-bulb sea squirt</name>
    <name type="synonym">Ascidia lepadiformis</name>
    <dbReference type="NCBI Taxonomy" id="159417"/>
    <lineage>
        <taxon>Eukaryota</taxon>
        <taxon>Metazoa</taxon>
        <taxon>Chordata</taxon>
        <taxon>Tunicata</taxon>
        <taxon>Ascidiacea</taxon>
        <taxon>Aplousobranchia</taxon>
        <taxon>Clavelinidae</taxon>
        <taxon>Clavelina</taxon>
    </lineage>
</organism>
<keyword evidence="3" id="KW-1185">Reference proteome</keyword>
<reference evidence="2 3" key="1">
    <citation type="submission" date="2024-02" db="EMBL/GenBank/DDBJ databases">
        <authorList>
            <person name="Daric V."/>
            <person name="Darras S."/>
        </authorList>
    </citation>
    <scope>NUCLEOTIDE SEQUENCE [LARGE SCALE GENOMIC DNA]</scope>
</reference>
<evidence type="ECO:0000313" key="3">
    <source>
        <dbReference type="Proteomes" id="UP001642483"/>
    </source>
</evidence>
<protein>
    <submittedName>
        <fullName evidence="2">Uncharacterized protein</fullName>
    </submittedName>
</protein>
<keyword evidence="1" id="KW-1133">Transmembrane helix</keyword>